<dbReference type="SUPFAM" id="SSF47413">
    <property type="entry name" value="lambda repressor-like DNA-binding domains"/>
    <property type="match status" value="1"/>
</dbReference>
<proteinExistence type="predicted"/>
<dbReference type="CDD" id="cd00093">
    <property type="entry name" value="HTH_XRE"/>
    <property type="match status" value="1"/>
</dbReference>
<dbReference type="InterPro" id="IPR010982">
    <property type="entry name" value="Lambda_DNA-bd_dom_sf"/>
</dbReference>
<gene>
    <name evidence="2" type="ORF">RGR602_PB00009</name>
</gene>
<keyword evidence="2" id="KW-0614">Plasmid</keyword>
<dbReference type="Pfam" id="PF01381">
    <property type="entry name" value="HTH_3"/>
    <property type="match status" value="1"/>
</dbReference>
<accession>A0A0B4XAK0</accession>
<dbReference type="HOGENOM" id="CLU_164061_0_0_5"/>
<feature type="domain" description="HTH cro/C1-type" evidence="1">
    <location>
        <begin position="15"/>
        <end position="68"/>
    </location>
</feature>
<name>A0A0B4XAK0_9HYPH</name>
<evidence type="ECO:0000259" key="1">
    <source>
        <dbReference type="PROSITE" id="PS50943"/>
    </source>
</evidence>
<dbReference type="InterPro" id="IPR001387">
    <property type="entry name" value="Cro/C1-type_HTH"/>
</dbReference>
<dbReference type="Gene3D" id="1.10.260.40">
    <property type="entry name" value="lambda repressor-like DNA-binding domains"/>
    <property type="match status" value="1"/>
</dbReference>
<protein>
    <submittedName>
        <fullName evidence="2">XRE family transcriptional regulator protein</fullName>
    </submittedName>
</protein>
<organism evidence="2 3">
    <name type="scientific">Rhizobium gallicum bv. gallicum R602sp</name>
    <dbReference type="NCBI Taxonomy" id="1041138"/>
    <lineage>
        <taxon>Bacteria</taxon>
        <taxon>Pseudomonadati</taxon>
        <taxon>Pseudomonadota</taxon>
        <taxon>Alphaproteobacteria</taxon>
        <taxon>Hyphomicrobiales</taxon>
        <taxon>Rhizobiaceae</taxon>
        <taxon>Rhizobium/Agrobacterium group</taxon>
        <taxon>Rhizobium</taxon>
    </lineage>
</organism>
<sequence>MSKSEFRGSAFYQALDSARASRKLNWKQVAEESGVSASTLTRMAQGKRPDVDSLTALVRWAGLSADAFVRDPSEMNYAAEPLTQITAVLQADPSLPDDGRDAMIDMITAAYTRLRKNSDRK</sequence>
<dbReference type="Proteomes" id="UP000031368">
    <property type="component" value="Plasmid pRgalR602b"/>
</dbReference>
<dbReference type="KEGG" id="rga:RGR602_PB00009"/>
<reference evidence="2 3" key="1">
    <citation type="submission" date="2013-11" db="EMBL/GenBank/DDBJ databases">
        <title>Complete genome sequence of Rhizobium gallicum bv. gallicum R602.</title>
        <authorList>
            <person name="Bustos P."/>
            <person name="Santamaria R.I."/>
            <person name="Lozano L."/>
            <person name="Acosta J.L."/>
            <person name="Ormeno-Orrillo E."/>
            <person name="Rogel M.A."/>
            <person name="Romero D."/>
            <person name="Cevallos M.A."/>
            <person name="Martinez-Romero E."/>
            <person name="Gonzalez V."/>
        </authorList>
    </citation>
    <scope>NUCLEOTIDE SEQUENCE [LARGE SCALE GENOMIC DNA]</scope>
    <source>
        <strain evidence="2 3">R602</strain>
        <plasmid evidence="2 3">pRgalR602b</plasmid>
    </source>
</reference>
<evidence type="ECO:0000313" key="2">
    <source>
        <dbReference type="EMBL" id="AJD43552.1"/>
    </source>
</evidence>
<dbReference type="AlphaFoldDB" id="A0A0B4XAK0"/>
<dbReference type="GO" id="GO:0003677">
    <property type="term" value="F:DNA binding"/>
    <property type="evidence" value="ECO:0007669"/>
    <property type="project" value="InterPro"/>
</dbReference>
<dbReference type="EMBL" id="CP006879">
    <property type="protein sequence ID" value="AJD43552.1"/>
    <property type="molecule type" value="Genomic_DNA"/>
</dbReference>
<dbReference type="PROSITE" id="PS50943">
    <property type="entry name" value="HTH_CROC1"/>
    <property type="match status" value="1"/>
</dbReference>
<dbReference type="RefSeq" id="WP_040114093.1">
    <property type="nucleotide sequence ID" value="NZ_CP006879.1"/>
</dbReference>
<geneLocation type="plasmid" evidence="2 3">
    <name>pRgalR602b</name>
</geneLocation>
<evidence type="ECO:0000313" key="3">
    <source>
        <dbReference type="Proteomes" id="UP000031368"/>
    </source>
</evidence>
<keyword evidence="3" id="KW-1185">Reference proteome</keyword>
<dbReference type="SMART" id="SM00530">
    <property type="entry name" value="HTH_XRE"/>
    <property type="match status" value="1"/>
</dbReference>